<comment type="caution">
    <text evidence="1">The sequence shown here is derived from an EMBL/GenBank/DDBJ whole genome shotgun (WGS) entry which is preliminary data.</text>
</comment>
<reference evidence="2" key="1">
    <citation type="journal article" date="2022" name="Mol. Ecol. Resour.">
        <title>The genomes of chicory, endive, great burdock and yacon provide insights into Asteraceae palaeo-polyploidization history and plant inulin production.</title>
        <authorList>
            <person name="Fan W."/>
            <person name="Wang S."/>
            <person name="Wang H."/>
            <person name="Wang A."/>
            <person name="Jiang F."/>
            <person name="Liu H."/>
            <person name="Zhao H."/>
            <person name="Xu D."/>
            <person name="Zhang Y."/>
        </authorList>
    </citation>
    <scope>NUCLEOTIDE SEQUENCE [LARGE SCALE GENOMIC DNA]</scope>
    <source>
        <strain evidence="2">cv. Punajuju</strain>
    </source>
</reference>
<proteinExistence type="predicted"/>
<reference evidence="1 2" key="2">
    <citation type="journal article" date="2022" name="Mol. Ecol. Resour.">
        <title>The genomes of chicory, endive, great burdock and yacon provide insights into Asteraceae paleo-polyploidization history and plant inulin production.</title>
        <authorList>
            <person name="Fan W."/>
            <person name="Wang S."/>
            <person name="Wang H."/>
            <person name="Wang A."/>
            <person name="Jiang F."/>
            <person name="Liu H."/>
            <person name="Zhao H."/>
            <person name="Xu D."/>
            <person name="Zhang Y."/>
        </authorList>
    </citation>
    <scope>NUCLEOTIDE SEQUENCE [LARGE SCALE GENOMIC DNA]</scope>
    <source>
        <strain evidence="2">cv. Punajuju</strain>
        <tissue evidence="1">Leaves</tissue>
    </source>
</reference>
<sequence>MLKLSSENFHKQDFNMLCKGSISKGRTTLLPGDEPGPGVTHKLTISIFPARNHKEGGFEIANGAGHDVSKRESFAFKVVGRCCFFGCHHCFTYC</sequence>
<keyword evidence="2" id="KW-1185">Reference proteome</keyword>
<evidence type="ECO:0000313" key="2">
    <source>
        <dbReference type="Proteomes" id="UP001055811"/>
    </source>
</evidence>
<evidence type="ECO:0000313" key="1">
    <source>
        <dbReference type="EMBL" id="KAI3723461.1"/>
    </source>
</evidence>
<protein>
    <submittedName>
        <fullName evidence="1">Uncharacterized protein</fullName>
    </submittedName>
</protein>
<dbReference type="EMBL" id="CM042014">
    <property type="protein sequence ID" value="KAI3723461.1"/>
    <property type="molecule type" value="Genomic_DNA"/>
</dbReference>
<dbReference type="Proteomes" id="UP001055811">
    <property type="component" value="Linkage Group LG06"/>
</dbReference>
<organism evidence="1 2">
    <name type="scientific">Cichorium intybus</name>
    <name type="common">Chicory</name>
    <dbReference type="NCBI Taxonomy" id="13427"/>
    <lineage>
        <taxon>Eukaryota</taxon>
        <taxon>Viridiplantae</taxon>
        <taxon>Streptophyta</taxon>
        <taxon>Embryophyta</taxon>
        <taxon>Tracheophyta</taxon>
        <taxon>Spermatophyta</taxon>
        <taxon>Magnoliopsida</taxon>
        <taxon>eudicotyledons</taxon>
        <taxon>Gunneridae</taxon>
        <taxon>Pentapetalae</taxon>
        <taxon>asterids</taxon>
        <taxon>campanulids</taxon>
        <taxon>Asterales</taxon>
        <taxon>Asteraceae</taxon>
        <taxon>Cichorioideae</taxon>
        <taxon>Cichorieae</taxon>
        <taxon>Cichoriinae</taxon>
        <taxon>Cichorium</taxon>
    </lineage>
</organism>
<gene>
    <name evidence="1" type="ORF">L2E82_35053</name>
</gene>
<accession>A0ACB9BN77</accession>
<name>A0ACB9BN77_CICIN</name>